<feature type="non-terminal residue" evidence="4">
    <location>
        <position position="1"/>
    </location>
</feature>
<dbReference type="PANTHER" id="PTHR23429">
    <property type="entry name" value="GLUCOSE-6-PHOSPHATE 1-DEHYDROGENASE G6PD"/>
    <property type="match status" value="1"/>
</dbReference>
<keyword evidence="1" id="KW-0521">NADP</keyword>
<proteinExistence type="predicted"/>
<evidence type="ECO:0000313" key="5">
    <source>
        <dbReference type="Proteomes" id="UP000236333"/>
    </source>
</evidence>
<evidence type="ECO:0000256" key="2">
    <source>
        <dbReference type="ARBA" id="ARBA00023277"/>
    </source>
</evidence>
<dbReference type="GO" id="GO:0009051">
    <property type="term" value="P:pentose-phosphate shunt, oxidative branch"/>
    <property type="evidence" value="ECO:0007669"/>
    <property type="project" value="TreeGrafter"/>
</dbReference>
<dbReference type="PRINTS" id="PR00079">
    <property type="entry name" value="G6PDHDRGNASE"/>
</dbReference>
<dbReference type="GO" id="GO:0006006">
    <property type="term" value="P:glucose metabolic process"/>
    <property type="evidence" value="ECO:0007669"/>
    <property type="project" value="InterPro"/>
</dbReference>
<dbReference type="InterPro" id="IPR001282">
    <property type="entry name" value="G6P_DH"/>
</dbReference>
<dbReference type="GO" id="GO:0050661">
    <property type="term" value="F:NADP binding"/>
    <property type="evidence" value="ECO:0007669"/>
    <property type="project" value="InterPro"/>
</dbReference>
<dbReference type="Proteomes" id="UP000236333">
    <property type="component" value="Unassembled WGS sequence"/>
</dbReference>
<reference evidence="4 5" key="1">
    <citation type="journal article" date="2017" name="Mol. Biol. Evol.">
        <title>The 4-celled Tetrabaena socialis nuclear genome reveals the essential components for genetic control of cell number at the origin of multicellularity in the volvocine lineage.</title>
        <authorList>
            <person name="Featherston J."/>
            <person name="Arakaki Y."/>
            <person name="Hanschen E.R."/>
            <person name="Ferris P.J."/>
            <person name="Michod R.E."/>
            <person name="Olson B.J.S.C."/>
            <person name="Nozaki H."/>
            <person name="Durand P.M."/>
        </authorList>
    </citation>
    <scope>NUCLEOTIDE SEQUENCE [LARGE SCALE GENOMIC DNA]</scope>
    <source>
        <strain evidence="4 5">NIES-571</strain>
    </source>
</reference>
<evidence type="ECO:0000313" key="4">
    <source>
        <dbReference type="EMBL" id="PNG99086.1"/>
    </source>
</evidence>
<gene>
    <name evidence="4" type="ORF">TSOC_015141</name>
</gene>
<dbReference type="InterPro" id="IPR022675">
    <property type="entry name" value="G6P_DH_C"/>
</dbReference>
<dbReference type="PANTHER" id="PTHR23429:SF13">
    <property type="entry name" value="GLUCOSE-6-PHOSPHATE 1-DEHYDROGENASE 1, CHLOROPLASTIC"/>
    <property type="match status" value="1"/>
</dbReference>
<feature type="non-terminal residue" evidence="4">
    <location>
        <position position="160"/>
    </location>
</feature>
<protein>
    <submittedName>
        <fullName evidence="4">Glucose-6-phosphate 1-dehydrogenase 2, chloroplastic</fullName>
    </submittedName>
</protein>
<dbReference type="Pfam" id="PF02781">
    <property type="entry name" value="G6PD_C"/>
    <property type="match status" value="1"/>
</dbReference>
<dbReference type="EMBL" id="PGGS01004163">
    <property type="protein sequence ID" value="PNG99086.1"/>
    <property type="molecule type" value="Genomic_DNA"/>
</dbReference>
<dbReference type="SUPFAM" id="SSF55347">
    <property type="entry name" value="Glyceraldehyde-3-phosphate dehydrogenase-like, C-terminal domain"/>
    <property type="match status" value="1"/>
</dbReference>
<organism evidence="4 5">
    <name type="scientific">Tetrabaena socialis</name>
    <dbReference type="NCBI Taxonomy" id="47790"/>
    <lineage>
        <taxon>Eukaryota</taxon>
        <taxon>Viridiplantae</taxon>
        <taxon>Chlorophyta</taxon>
        <taxon>core chlorophytes</taxon>
        <taxon>Chlorophyceae</taxon>
        <taxon>CS clade</taxon>
        <taxon>Chlamydomonadales</taxon>
        <taxon>Tetrabaenaceae</taxon>
        <taxon>Tetrabaena</taxon>
    </lineage>
</organism>
<dbReference type="AlphaFoldDB" id="A0A2J7ZFP3"/>
<name>A0A2J7ZFP3_9CHLO</name>
<evidence type="ECO:0000256" key="1">
    <source>
        <dbReference type="ARBA" id="ARBA00022857"/>
    </source>
</evidence>
<feature type="domain" description="Glucose-6-phosphate dehydrogenase C-terminal" evidence="3">
    <location>
        <begin position="1"/>
        <end position="160"/>
    </location>
</feature>
<comment type="caution">
    <text evidence="4">The sequence shown here is derived from an EMBL/GenBank/DDBJ whole genome shotgun (WGS) entry which is preliminary data.</text>
</comment>
<dbReference type="GO" id="GO:0004345">
    <property type="term" value="F:glucose-6-phosphate dehydrogenase activity"/>
    <property type="evidence" value="ECO:0007669"/>
    <property type="project" value="InterPro"/>
</dbReference>
<keyword evidence="5" id="KW-1185">Reference proteome</keyword>
<sequence>VLRFSNLVFEPLWCRQYIRNVQVIFSENFGTEGRGGYFDQYGIMRDVIQNHLLQILALFAMEPPVSLEAEDIRNEKVKVLRSMRPVTIEDTVLGQYRSRVHGGKSLPGYLDDKTVPKGSLTPTFAACAMFINNARWDGVPFLLKAGKALHARHAEIRVQF</sequence>
<evidence type="ECO:0000259" key="3">
    <source>
        <dbReference type="Pfam" id="PF02781"/>
    </source>
</evidence>
<keyword evidence="2" id="KW-0119">Carbohydrate metabolism</keyword>
<dbReference type="OrthoDB" id="60984at2759"/>
<accession>A0A2J7ZFP3</accession>
<dbReference type="Gene3D" id="3.30.360.10">
    <property type="entry name" value="Dihydrodipicolinate Reductase, domain 2"/>
    <property type="match status" value="1"/>
</dbReference>